<feature type="chain" id="PRO_5036834046" description="Major pollen allergen Ole e 6-like" evidence="1">
    <location>
        <begin position="25"/>
        <end position="89"/>
    </location>
</feature>
<proteinExistence type="predicted"/>
<dbReference type="Gene3D" id="1.10.287.720">
    <property type="entry name" value="Pollen allergen ole e 6"/>
    <property type="match status" value="1"/>
</dbReference>
<dbReference type="Pfam" id="PF09253">
    <property type="entry name" value="Ole_e_6"/>
    <property type="match status" value="1"/>
</dbReference>
<evidence type="ECO:0000313" key="3">
    <source>
        <dbReference type="Proteomes" id="UP000813462"/>
    </source>
</evidence>
<dbReference type="Proteomes" id="UP000813462">
    <property type="component" value="Unassembled WGS sequence"/>
</dbReference>
<feature type="signal peptide" evidence="1">
    <location>
        <begin position="1"/>
        <end position="24"/>
    </location>
</feature>
<organism evidence="2 3">
    <name type="scientific">Ziziphus jujuba var. spinosa</name>
    <dbReference type="NCBI Taxonomy" id="714518"/>
    <lineage>
        <taxon>Eukaryota</taxon>
        <taxon>Viridiplantae</taxon>
        <taxon>Streptophyta</taxon>
        <taxon>Embryophyta</taxon>
        <taxon>Tracheophyta</taxon>
        <taxon>Spermatophyta</taxon>
        <taxon>Magnoliopsida</taxon>
        <taxon>eudicotyledons</taxon>
        <taxon>Gunneridae</taxon>
        <taxon>Pentapetalae</taxon>
        <taxon>rosids</taxon>
        <taxon>fabids</taxon>
        <taxon>Rosales</taxon>
        <taxon>Rhamnaceae</taxon>
        <taxon>Paliureae</taxon>
        <taxon>Ziziphus</taxon>
    </lineage>
</organism>
<evidence type="ECO:0008006" key="4">
    <source>
        <dbReference type="Google" id="ProtNLM"/>
    </source>
</evidence>
<reference evidence="2" key="1">
    <citation type="journal article" date="2021" name="Front. Plant Sci.">
        <title>Chromosome-Scale Genome Assembly for Chinese Sour Jujube and Insights Into Its Genome Evolution and Domestication Signature.</title>
        <authorList>
            <person name="Shen L.-Y."/>
            <person name="Luo H."/>
            <person name="Wang X.-L."/>
            <person name="Wang X.-M."/>
            <person name="Qiu X.-J."/>
            <person name="Liu H."/>
            <person name="Zhou S.-S."/>
            <person name="Jia K.-H."/>
            <person name="Nie S."/>
            <person name="Bao Y.-T."/>
            <person name="Zhang R.-G."/>
            <person name="Yun Q.-Z."/>
            <person name="Chai Y.-H."/>
            <person name="Lu J.-Y."/>
            <person name="Li Y."/>
            <person name="Zhao S.-W."/>
            <person name="Mao J.-F."/>
            <person name="Jia S.-G."/>
            <person name="Mao Y.-M."/>
        </authorList>
    </citation>
    <scope>NUCLEOTIDE SEQUENCE</scope>
    <source>
        <strain evidence="2">AT0</strain>
        <tissue evidence="2">Leaf</tissue>
    </source>
</reference>
<dbReference type="PANTHER" id="PTHR35632">
    <property type="entry name" value="MAJOR POLLEN ALLERGEN OLE E 6-LIKE"/>
    <property type="match status" value="1"/>
</dbReference>
<dbReference type="SUPFAM" id="SSF111388">
    <property type="entry name" value="Pollen allergen ole e 6"/>
    <property type="match status" value="1"/>
</dbReference>
<sequence length="89" mass="9616">MGKNIAAVFILCIVMVAALHVGEAFTADYKDCFKKCEKECLDEGQGYTFCEMKCDAECAAKETAGTKVEYQNTLRNSSGSSKGIEGRAS</sequence>
<dbReference type="AlphaFoldDB" id="A0A978UQT7"/>
<accession>A0A978UQT7</accession>
<comment type="caution">
    <text evidence="2">The sequence shown here is derived from an EMBL/GenBank/DDBJ whole genome shotgun (WGS) entry which is preliminary data.</text>
</comment>
<name>A0A978UQT7_ZIZJJ</name>
<evidence type="ECO:0000256" key="1">
    <source>
        <dbReference type="SAM" id="SignalP"/>
    </source>
</evidence>
<dbReference type="EMBL" id="JAEACU010000009">
    <property type="protein sequence ID" value="KAH7517237.1"/>
    <property type="molecule type" value="Genomic_DNA"/>
</dbReference>
<protein>
    <recommendedName>
        <fullName evidence="4">Major pollen allergen Ole e 6-like</fullName>
    </recommendedName>
</protein>
<dbReference type="InterPro" id="IPR015333">
    <property type="entry name" value="Pollen_allergen_ole-e-6"/>
</dbReference>
<evidence type="ECO:0000313" key="2">
    <source>
        <dbReference type="EMBL" id="KAH7517237.1"/>
    </source>
</evidence>
<dbReference type="PANTHER" id="PTHR35632:SF1">
    <property type="entry name" value="MAJOR POLLEN ALLERGEN OLE E 6-LIKE"/>
    <property type="match status" value="1"/>
</dbReference>
<gene>
    <name evidence="2" type="ORF">FEM48_Zijuj09G0041600</name>
</gene>
<keyword evidence="1" id="KW-0732">Signal</keyword>
<dbReference type="InterPro" id="IPR036466">
    <property type="entry name" value="Pollen_allergen_ole-e-6_sf"/>
</dbReference>